<sequence>MTGWKISPNGITDFMNFYMDKTKRLLLINPSDPTQIIVQGATYGPIPMKVGSQWFQVSTDLVISTVSNMDTGTIAAAKDYYIYACNNNGVLAFLISLNATYPSGYSATTSRKIGGFHTLCVDVGTISGHLLTGFTAGQILPQSVWDLKFRANSLNNAGLVYDPNSKLWVQIYLASDDGASGVQSVYNAATLDTITWNDIVDRGGKSKMRCLHDYEFQLMARNSNEKTSITGAADPVTTGGHIDSASRRMISDIGVEDAAGAMNQWLLDQGYRYDVDAASVGDTAAGAVITVYYSATAGGNQLYVKWDNNIPYLCSNFATAQADKVLTFGTNQKFLVKHDADAATGGLPIYIKYDATNIWEKLLVNNTVLGKDVYVETNFPAFQIKLKHDASAATNGVALKYDDGADSRLEAVIPSSANTTFDLSTMGPAYGYYALAGNKGSIYRQGVYGDVKLAAGGYWSIAALAGSRYRYSSIYRWYTSTSLGGRFASEPI</sequence>
<proteinExistence type="predicted"/>
<dbReference type="EMBL" id="JAIOUQ010000009">
    <property type="protein sequence ID" value="MBZ2166282.1"/>
    <property type="molecule type" value="Genomic_DNA"/>
</dbReference>
<name>A0A8T5UQL8_9EURY</name>
<feature type="domain" description="Major tropism determinant second" evidence="1">
    <location>
        <begin position="50"/>
        <end position="146"/>
    </location>
</feature>
<dbReference type="Gene3D" id="2.80.20.10">
    <property type="entry name" value="Tail fiber receptor-binding protein"/>
    <property type="match status" value="1"/>
</dbReference>
<dbReference type="SUPFAM" id="SSF141658">
    <property type="entry name" value="Bacteriophage trimeric proteins domain"/>
    <property type="match status" value="1"/>
</dbReference>
<keyword evidence="3" id="KW-1185">Reference proteome</keyword>
<dbReference type="AlphaFoldDB" id="A0A8T5UQL8"/>
<dbReference type="Proteomes" id="UP000825933">
    <property type="component" value="Unassembled WGS sequence"/>
</dbReference>
<dbReference type="InterPro" id="IPR054114">
    <property type="entry name" value="Mtd_2nd"/>
</dbReference>
<reference evidence="3" key="1">
    <citation type="journal article" date="2022" name="Microbiol. Resour. Announc.">
        <title>Draft Genome Sequence of a Methanogenic Archaeon from West Spitsbergen Permafrost.</title>
        <authorList>
            <person name="Trubitsyn V."/>
            <person name="Rivkina E."/>
            <person name="Shcherbakova V."/>
        </authorList>
    </citation>
    <scope>NUCLEOTIDE SEQUENCE [LARGE SCALE GENOMIC DNA]</scope>
    <source>
        <strain evidence="3">VT</strain>
    </source>
</reference>
<dbReference type="RefSeq" id="WP_223791822.1">
    <property type="nucleotide sequence ID" value="NZ_JAIOUQ010000009.1"/>
</dbReference>
<gene>
    <name evidence="2" type="ORF">K8N75_09560</name>
</gene>
<dbReference type="Pfam" id="PF21916">
    <property type="entry name" value="mtd_2nd"/>
    <property type="match status" value="1"/>
</dbReference>
<comment type="caution">
    <text evidence="2">The sequence shown here is derived from an EMBL/GenBank/DDBJ whole genome shotgun (WGS) entry which is preliminary data.</text>
</comment>
<evidence type="ECO:0000259" key="1">
    <source>
        <dbReference type="Pfam" id="PF21916"/>
    </source>
</evidence>
<organism evidence="2 3">
    <name type="scientific">Methanobacterium spitsbergense</name>
    <dbReference type="NCBI Taxonomy" id="2874285"/>
    <lineage>
        <taxon>Archaea</taxon>
        <taxon>Methanobacteriati</taxon>
        <taxon>Methanobacteriota</taxon>
        <taxon>Methanomada group</taxon>
        <taxon>Methanobacteria</taxon>
        <taxon>Methanobacteriales</taxon>
        <taxon>Methanobacteriaceae</taxon>
        <taxon>Methanobacterium</taxon>
    </lineage>
</organism>
<accession>A0A8T5UQL8</accession>
<protein>
    <recommendedName>
        <fullName evidence="1">Major tropism determinant second domain-containing protein</fullName>
    </recommendedName>
</protein>
<evidence type="ECO:0000313" key="3">
    <source>
        <dbReference type="Proteomes" id="UP000825933"/>
    </source>
</evidence>
<evidence type="ECO:0000313" key="2">
    <source>
        <dbReference type="EMBL" id="MBZ2166282.1"/>
    </source>
</evidence>